<evidence type="ECO:0000256" key="7">
    <source>
        <dbReference type="RuleBase" id="RU000477"/>
    </source>
</evidence>
<dbReference type="InterPro" id="IPR050363">
    <property type="entry name" value="MIP/Aquaporin"/>
</dbReference>
<name>A0ABT8RT25_9FLAO</name>
<keyword evidence="6 8" id="KW-0472">Membrane</keyword>
<organism evidence="9 10">
    <name type="scientific">Maribacter confluentis</name>
    <dbReference type="NCBI Taxonomy" id="1656093"/>
    <lineage>
        <taxon>Bacteria</taxon>
        <taxon>Pseudomonadati</taxon>
        <taxon>Bacteroidota</taxon>
        <taxon>Flavobacteriia</taxon>
        <taxon>Flavobacteriales</taxon>
        <taxon>Flavobacteriaceae</taxon>
        <taxon>Maribacter</taxon>
    </lineage>
</organism>
<feature type="transmembrane region" description="Helical" evidence="8">
    <location>
        <begin position="217"/>
        <end position="239"/>
    </location>
</feature>
<keyword evidence="10" id="KW-1185">Reference proteome</keyword>
<keyword evidence="3 7" id="KW-0813">Transport</keyword>
<feature type="transmembrane region" description="Helical" evidence="8">
    <location>
        <begin position="82"/>
        <end position="104"/>
    </location>
</feature>
<comment type="subcellular location">
    <subcellularLocation>
        <location evidence="1">Membrane</location>
        <topology evidence="1">Multi-pass membrane protein</topology>
    </subcellularLocation>
</comment>
<comment type="caution">
    <text evidence="9">The sequence shown here is derived from an EMBL/GenBank/DDBJ whole genome shotgun (WGS) entry which is preliminary data.</text>
</comment>
<dbReference type="PRINTS" id="PR00783">
    <property type="entry name" value="MINTRINSICP"/>
</dbReference>
<evidence type="ECO:0000256" key="2">
    <source>
        <dbReference type="ARBA" id="ARBA00006175"/>
    </source>
</evidence>
<dbReference type="PROSITE" id="PS00221">
    <property type="entry name" value="MIP"/>
    <property type="match status" value="1"/>
</dbReference>
<evidence type="ECO:0000256" key="1">
    <source>
        <dbReference type="ARBA" id="ARBA00004141"/>
    </source>
</evidence>
<dbReference type="Gene3D" id="1.20.1080.10">
    <property type="entry name" value="Glycerol uptake facilitator protein"/>
    <property type="match status" value="1"/>
</dbReference>
<proteinExistence type="inferred from homology"/>
<reference evidence="9" key="1">
    <citation type="journal article" date="2014" name="Int. J. Syst. Evol. Microbiol.">
        <title>Complete genome of a new Firmicutes species belonging to the dominant human colonic microbiota ('Ruminococcus bicirculans') reveals two chromosomes and a selective capacity to utilize plant glucans.</title>
        <authorList>
            <consortium name="NISC Comparative Sequencing Program"/>
            <person name="Wegmann U."/>
            <person name="Louis P."/>
            <person name="Goesmann A."/>
            <person name="Henrissat B."/>
            <person name="Duncan S.H."/>
            <person name="Flint H.J."/>
        </authorList>
    </citation>
    <scope>NUCLEOTIDE SEQUENCE</scope>
    <source>
        <strain evidence="9">CECT 8869</strain>
    </source>
</reference>
<dbReference type="NCBIfam" id="TIGR00861">
    <property type="entry name" value="MIP"/>
    <property type="match status" value="1"/>
</dbReference>
<evidence type="ECO:0000256" key="4">
    <source>
        <dbReference type="ARBA" id="ARBA00022692"/>
    </source>
</evidence>
<feature type="transmembrane region" description="Helical" evidence="8">
    <location>
        <begin position="39"/>
        <end position="62"/>
    </location>
</feature>
<dbReference type="PANTHER" id="PTHR43829:SF9">
    <property type="entry name" value="AQUAPORIN-9"/>
    <property type="match status" value="1"/>
</dbReference>
<evidence type="ECO:0000256" key="3">
    <source>
        <dbReference type="ARBA" id="ARBA00022448"/>
    </source>
</evidence>
<gene>
    <name evidence="9" type="ORF">Q2T41_15465</name>
</gene>
<accession>A0ABT8RT25</accession>
<dbReference type="PANTHER" id="PTHR43829">
    <property type="entry name" value="AQUAPORIN OR AQUAGLYCEROPORIN RELATED"/>
    <property type="match status" value="1"/>
</dbReference>
<evidence type="ECO:0000313" key="10">
    <source>
        <dbReference type="Proteomes" id="UP001168579"/>
    </source>
</evidence>
<protein>
    <submittedName>
        <fullName evidence="9">MIP/aquaporin family protein</fullName>
    </submittedName>
</protein>
<dbReference type="Pfam" id="PF00230">
    <property type="entry name" value="MIP"/>
    <property type="match status" value="1"/>
</dbReference>
<dbReference type="InterPro" id="IPR000425">
    <property type="entry name" value="MIP"/>
</dbReference>
<keyword evidence="5 8" id="KW-1133">Transmembrane helix</keyword>
<dbReference type="InterPro" id="IPR023271">
    <property type="entry name" value="Aquaporin-like"/>
</dbReference>
<dbReference type="CDD" id="cd00333">
    <property type="entry name" value="MIP"/>
    <property type="match status" value="1"/>
</dbReference>
<dbReference type="RefSeq" id="WP_304436813.1">
    <property type="nucleotide sequence ID" value="NZ_JAUKUC010000001.1"/>
</dbReference>
<feature type="transmembrane region" description="Helical" evidence="8">
    <location>
        <begin position="131"/>
        <end position="151"/>
    </location>
</feature>
<feature type="transmembrane region" description="Helical" evidence="8">
    <location>
        <begin position="6"/>
        <end position="27"/>
    </location>
</feature>
<evidence type="ECO:0000256" key="5">
    <source>
        <dbReference type="ARBA" id="ARBA00022989"/>
    </source>
</evidence>
<reference evidence="9" key="2">
    <citation type="submission" date="2023-06" db="EMBL/GenBank/DDBJ databases">
        <authorList>
            <person name="Lucena T."/>
            <person name="Sun Q."/>
        </authorList>
    </citation>
    <scope>NUCLEOTIDE SEQUENCE</scope>
    <source>
        <strain evidence="9">CECT 8869</strain>
    </source>
</reference>
<evidence type="ECO:0000256" key="8">
    <source>
        <dbReference type="SAM" id="Phobius"/>
    </source>
</evidence>
<dbReference type="InterPro" id="IPR022357">
    <property type="entry name" value="MIP_CS"/>
</dbReference>
<dbReference type="EMBL" id="JAUKUC010000001">
    <property type="protein sequence ID" value="MDO1514059.1"/>
    <property type="molecule type" value="Genomic_DNA"/>
</dbReference>
<dbReference type="SUPFAM" id="SSF81338">
    <property type="entry name" value="Aquaporin-like"/>
    <property type="match status" value="1"/>
</dbReference>
<keyword evidence="4 7" id="KW-0812">Transmembrane</keyword>
<sequence length="242" mass="25344">MNIYIFEIIGTAMLILIGNGIVANLVLKGTKGGDSGWVGISLAWGIAVFIGVFISADISGAHLNPAVSIGLATAGKFSWNLVPGYIVAQIIGAMIGNLLVWLTYKKQYEATEDENAILATFSTAPAIRSPFWNLVTEIIGAFALVFGVFYIAGGTVGDNAVSLGSLDALPVALLVMGIGFGLGGPTGYAINPARDLGPRLMHTLLPIKHKGKSDWSYAWVPVVGPIIGGILAALLYMLIETI</sequence>
<evidence type="ECO:0000313" key="9">
    <source>
        <dbReference type="EMBL" id="MDO1514059.1"/>
    </source>
</evidence>
<evidence type="ECO:0000256" key="6">
    <source>
        <dbReference type="ARBA" id="ARBA00023136"/>
    </source>
</evidence>
<feature type="transmembrane region" description="Helical" evidence="8">
    <location>
        <begin position="171"/>
        <end position="191"/>
    </location>
</feature>
<dbReference type="Proteomes" id="UP001168579">
    <property type="component" value="Unassembled WGS sequence"/>
</dbReference>
<comment type="similarity">
    <text evidence="2 7">Belongs to the MIP/aquaporin (TC 1.A.8) family.</text>
</comment>